<evidence type="ECO:0000256" key="3">
    <source>
        <dbReference type="ARBA" id="ARBA00023015"/>
    </source>
</evidence>
<evidence type="ECO:0000256" key="10">
    <source>
        <dbReference type="RuleBase" id="RU000682"/>
    </source>
</evidence>
<evidence type="ECO:0000256" key="6">
    <source>
        <dbReference type="ARBA" id="ARBA00023159"/>
    </source>
</evidence>
<reference evidence="12" key="1">
    <citation type="submission" date="2022-08" db="UniProtKB">
        <authorList>
            <consortium name="EnsemblMetazoa"/>
        </authorList>
    </citation>
    <scope>IDENTIFICATION</scope>
    <source>
        <strain evidence="12">Israel</strain>
    </source>
</reference>
<evidence type="ECO:0000256" key="8">
    <source>
        <dbReference type="ARBA" id="ARBA00023242"/>
    </source>
</evidence>
<dbReference type="SUPFAM" id="SSF46689">
    <property type="entry name" value="Homeodomain-like"/>
    <property type="match status" value="1"/>
</dbReference>
<dbReference type="Gene3D" id="1.10.10.60">
    <property type="entry name" value="Homeodomain-like"/>
    <property type="match status" value="1"/>
</dbReference>
<protein>
    <submittedName>
        <fullName evidence="12">Uncharacterized protein</fullName>
    </submittedName>
</protein>
<proteinExistence type="predicted"/>
<dbReference type="CDD" id="cd00086">
    <property type="entry name" value="homeodomain"/>
    <property type="match status" value="1"/>
</dbReference>
<evidence type="ECO:0000256" key="11">
    <source>
        <dbReference type="SAM" id="MobiDB-lite"/>
    </source>
</evidence>
<keyword evidence="6" id="KW-0010">Activator</keyword>
<evidence type="ECO:0000313" key="12">
    <source>
        <dbReference type="EnsemblMetazoa" id="PPAI000970-PA"/>
    </source>
</evidence>
<accession>A0A1B0D0U8</accession>
<dbReference type="PANTHER" id="PTHR24328">
    <property type="entry name" value="HOMEOBOX PROTEIN MOX"/>
    <property type="match status" value="1"/>
</dbReference>
<keyword evidence="2" id="KW-0217">Developmental protein</keyword>
<organism evidence="12 13">
    <name type="scientific">Phlebotomus papatasi</name>
    <name type="common">Sandfly</name>
    <dbReference type="NCBI Taxonomy" id="29031"/>
    <lineage>
        <taxon>Eukaryota</taxon>
        <taxon>Metazoa</taxon>
        <taxon>Ecdysozoa</taxon>
        <taxon>Arthropoda</taxon>
        <taxon>Hexapoda</taxon>
        <taxon>Insecta</taxon>
        <taxon>Pterygota</taxon>
        <taxon>Neoptera</taxon>
        <taxon>Endopterygota</taxon>
        <taxon>Diptera</taxon>
        <taxon>Nematocera</taxon>
        <taxon>Psychodoidea</taxon>
        <taxon>Psychodidae</taxon>
        <taxon>Phlebotomus</taxon>
        <taxon>Phlebotomus</taxon>
    </lineage>
</organism>
<dbReference type="InterPro" id="IPR001356">
    <property type="entry name" value="HD"/>
</dbReference>
<sequence length="287" mass="33447">MFPPNSLLSHKSESSENFVSSSSSGNFIQSTDRNLRFFYPSCGQNSDKINLLNYYSVFNTLNYNWSNLADRNYLLSAFNGSSQYDKNSVDCERSAFPGESVQNSEDILKYIPNSEPMFNYEFEVPETNYQRSSNPLYNESIKSFSQPANERAPTPEFWITEDQSINEENLSNDDANIEETTNNSITEKLDSKIDSCRKTKEISRPPANRKERTAFTKSQVRELEAEFNYSNYLTRLRRYEIAVALDLTERQVKVWFQNRRMKWKRVKNASKDSPNPFRTTEKDEQAK</sequence>
<keyword evidence="7" id="KW-0804">Transcription</keyword>
<dbReference type="PROSITE" id="PS00027">
    <property type="entry name" value="HOMEOBOX_1"/>
    <property type="match status" value="1"/>
</dbReference>
<dbReference type="VEuPathDB" id="VectorBase:PPAI000970"/>
<dbReference type="InterPro" id="IPR020479">
    <property type="entry name" value="HD_metazoa"/>
</dbReference>
<dbReference type="EnsemblMetazoa" id="PPAI000970-RA">
    <property type="protein sequence ID" value="PPAI000970-PA"/>
    <property type="gene ID" value="PPAI000970"/>
</dbReference>
<dbReference type="GO" id="GO:0045944">
    <property type="term" value="P:positive regulation of transcription by RNA polymerase II"/>
    <property type="evidence" value="ECO:0007669"/>
    <property type="project" value="InterPro"/>
</dbReference>
<dbReference type="VEuPathDB" id="VectorBase:PPAPM1_001455"/>
<feature type="region of interest" description="Disordered" evidence="11">
    <location>
        <begin position="265"/>
        <end position="287"/>
    </location>
</feature>
<keyword evidence="3" id="KW-0805">Transcription regulation</keyword>
<dbReference type="PROSITE" id="PS50071">
    <property type="entry name" value="HOMEOBOX_2"/>
    <property type="match status" value="1"/>
</dbReference>
<dbReference type="GO" id="GO:0000978">
    <property type="term" value="F:RNA polymerase II cis-regulatory region sequence-specific DNA binding"/>
    <property type="evidence" value="ECO:0007669"/>
    <property type="project" value="TreeGrafter"/>
</dbReference>
<keyword evidence="8 9" id="KW-0539">Nucleus</keyword>
<dbReference type="PANTHER" id="PTHR24328:SF7">
    <property type="entry name" value="BUTTONLESS"/>
    <property type="match status" value="1"/>
</dbReference>
<dbReference type="GO" id="GO:0000981">
    <property type="term" value="F:DNA-binding transcription factor activity, RNA polymerase II-specific"/>
    <property type="evidence" value="ECO:0007669"/>
    <property type="project" value="InterPro"/>
</dbReference>
<dbReference type="Pfam" id="PF00046">
    <property type="entry name" value="Homeodomain"/>
    <property type="match status" value="1"/>
</dbReference>
<keyword evidence="5 9" id="KW-0371">Homeobox</keyword>
<dbReference type="InterPro" id="IPR009057">
    <property type="entry name" value="Homeodomain-like_sf"/>
</dbReference>
<dbReference type="GO" id="GO:0005634">
    <property type="term" value="C:nucleus"/>
    <property type="evidence" value="ECO:0007669"/>
    <property type="project" value="UniProtKB-SubCell"/>
</dbReference>
<dbReference type="SMART" id="SM00389">
    <property type="entry name" value="HOX"/>
    <property type="match status" value="1"/>
</dbReference>
<evidence type="ECO:0000256" key="2">
    <source>
        <dbReference type="ARBA" id="ARBA00022473"/>
    </source>
</evidence>
<dbReference type="EMBL" id="AJVK01021706">
    <property type="status" value="NOT_ANNOTATED_CDS"/>
    <property type="molecule type" value="Genomic_DNA"/>
</dbReference>
<evidence type="ECO:0000256" key="7">
    <source>
        <dbReference type="ARBA" id="ARBA00023163"/>
    </source>
</evidence>
<dbReference type="AlphaFoldDB" id="A0A1B0D0U8"/>
<keyword evidence="4 9" id="KW-0238">DNA-binding</keyword>
<evidence type="ECO:0000256" key="4">
    <source>
        <dbReference type="ARBA" id="ARBA00023125"/>
    </source>
</evidence>
<keyword evidence="13" id="KW-1185">Reference proteome</keyword>
<dbReference type="Proteomes" id="UP000092462">
    <property type="component" value="Unassembled WGS sequence"/>
</dbReference>
<name>A0A1B0D0U8_PHLPP</name>
<evidence type="ECO:0000256" key="9">
    <source>
        <dbReference type="PROSITE-ProRule" id="PRU00108"/>
    </source>
</evidence>
<evidence type="ECO:0000313" key="13">
    <source>
        <dbReference type="Proteomes" id="UP000092462"/>
    </source>
</evidence>
<dbReference type="PRINTS" id="PR00024">
    <property type="entry name" value="HOMEOBOX"/>
</dbReference>
<dbReference type="InterPro" id="IPR017970">
    <property type="entry name" value="Homeobox_CS"/>
</dbReference>
<evidence type="ECO:0000256" key="5">
    <source>
        <dbReference type="ARBA" id="ARBA00023155"/>
    </source>
</evidence>
<evidence type="ECO:0000256" key="1">
    <source>
        <dbReference type="ARBA" id="ARBA00004123"/>
    </source>
</evidence>
<comment type="subcellular location">
    <subcellularLocation>
        <location evidence="1 9 10">Nucleus</location>
    </subcellularLocation>
</comment>
<dbReference type="InterPro" id="IPR042634">
    <property type="entry name" value="MOX-1/MOX-2"/>
</dbReference>
<feature type="DNA-binding region" description="Homeobox" evidence="9">
    <location>
        <begin position="208"/>
        <end position="267"/>
    </location>
</feature>